<organism evidence="9 10">
    <name type="scientific">Paraburkholderia phenoliruptrix</name>
    <dbReference type="NCBI Taxonomy" id="252970"/>
    <lineage>
        <taxon>Bacteria</taxon>
        <taxon>Pseudomonadati</taxon>
        <taxon>Pseudomonadota</taxon>
        <taxon>Betaproteobacteria</taxon>
        <taxon>Burkholderiales</taxon>
        <taxon>Burkholderiaceae</taxon>
        <taxon>Paraburkholderia</taxon>
    </lineage>
</organism>
<comment type="function">
    <text evidence="7">Involved in phosphonate degradation.</text>
</comment>
<comment type="caution">
    <text evidence="9">The sequence shown here is derived from an EMBL/GenBank/DDBJ whole genome shotgun (WGS) entry which is preliminary data.</text>
</comment>
<evidence type="ECO:0000256" key="3">
    <source>
        <dbReference type="ARBA" id="ARBA00022679"/>
    </source>
</evidence>
<protein>
    <recommendedName>
        <fullName evidence="7">2-aminoethylphosphonate--pyruvate transaminase</fullName>
        <ecNumber evidence="7">2.6.1.37</ecNumber>
    </recommendedName>
    <alternativeName>
        <fullName evidence="7">2-aminoethylphosphonate aminotransferase</fullName>
    </alternativeName>
    <alternativeName>
        <fullName evidence="7">AEP transaminase</fullName>
        <shortName evidence="7">AEPT</shortName>
    </alternativeName>
</protein>
<dbReference type="SUPFAM" id="SSF53383">
    <property type="entry name" value="PLP-dependent transferases"/>
    <property type="match status" value="1"/>
</dbReference>
<dbReference type="PANTHER" id="PTHR42778">
    <property type="entry name" value="2-AMINOETHYLPHOSPHONATE--PYRUVATE TRANSAMINASE"/>
    <property type="match status" value="1"/>
</dbReference>
<evidence type="ECO:0000256" key="4">
    <source>
        <dbReference type="ARBA" id="ARBA00022898"/>
    </source>
</evidence>
<evidence type="ECO:0000313" key="9">
    <source>
        <dbReference type="EMBL" id="MEX3752956.1"/>
    </source>
</evidence>
<dbReference type="InterPro" id="IPR024169">
    <property type="entry name" value="SP_NH2Trfase/AEP_transaminase"/>
</dbReference>
<dbReference type="InterPro" id="IPR015424">
    <property type="entry name" value="PyrdxlP-dep_Trfase"/>
</dbReference>
<dbReference type="PIRSF" id="PIRSF000524">
    <property type="entry name" value="SPT"/>
    <property type="match status" value="1"/>
</dbReference>
<dbReference type="Proteomes" id="UP001558535">
    <property type="component" value="Unassembled WGS sequence"/>
</dbReference>
<dbReference type="Pfam" id="PF00266">
    <property type="entry name" value="Aminotran_5"/>
    <property type="match status" value="1"/>
</dbReference>
<evidence type="ECO:0000259" key="8">
    <source>
        <dbReference type="Pfam" id="PF00266"/>
    </source>
</evidence>
<feature type="modified residue" description="N6-(pyridoxal phosphate)lysine" evidence="7">
    <location>
        <position position="190"/>
    </location>
</feature>
<evidence type="ECO:0000313" key="10">
    <source>
        <dbReference type="Proteomes" id="UP001558535"/>
    </source>
</evidence>
<comment type="cofactor">
    <cofactor evidence="1 7">
        <name>pyridoxal 5'-phosphate</name>
        <dbReference type="ChEBI" id="CHEBI:597326"/>
    </cofactor>
</comment>
<dbReference type="NCBIfam" id="TIGR03301">
    <property type="entry name" value="PhnW-AepZ"/>
    <property type="match status" value="1"/>
</dbReference>
<dbReference type="InterPro" id="IPR015422">
    <property type="entry name" value="PyrdxlP-dep_Trfase_small"/>
</dbReference>
<dbReference type="InterPro" id="IPR015421">
    <property type="entry name" value="PyrdxlP-dep_Trfase_major"/>
</dbReference>
<dbReference type="Gene3D" id="3.40.640.10">
    <property type="entry name" value="Type I PLP-dependent aspartate aminotransferase-like (Major domain)"/>
    <property type="match status" value="1"/>
</dbReference>
<dbReference type="InterPro" id="IPR000192">
    <property type="entry name" value="Aminotrans_V_dom"/>
</dbReference>
<keyword evidence="2 7" id="KW-0032">Aminotransferase</keyword>
<keyword evidence="4 7" id="KW-0663">Pyridoxal phosphate</keyword>
<keyword evidence="3 7" id="KW-0808">Transferase</keyword>
<proteinExistence type="inferred from homology"/>
<dbReference type="EMBL" id="JBFPKE010000010">
    <property type="protein sequence ID" value="MEX3752956.1"/>
    <property type="molecule type" value="Genomic_DNA"/>
</dbReference>
<keyword evidence="10" id="KW-1185">Reference proteome</keyword>
<dbReference type="EC" id="2.6.1.37" evidence="7"/>
<evidence type="ECO:0000256" key="1">
    <source>
        <dbReference type="ARBA" id="ARBA00001933"/>
    </source>
</evidence>
<evidence type="ECO:0000256" key="2">
    <source>
        <dbReference type="ARBA" id="ARBA00022576"/>
    </source>
</evidence>
<dbReference type="HAMAP" id="MF_01376">
    <property type="entry name" value="PhnW_aminotrans_5"/>
    <property type="match status" value="1"/>
</dbReference>
<keyword evidence="5 7" id="KW-0670">Pyruvate</keyword>
<sequence>MLLLNPGPVTLTERVRHSLLQTDLCHRESEFFDLQEEARTRLVELYGLDATEWQAVLMTGSGTAAVESMTAALVPQHGKLLVVENGVYGERIAQIAAQYGIAHEALKHDWMEAPDLAKIAARLDADKAFTHVAVIHHETTTGRLNDLAALGALCRARGLRLLVDGVSSFGAEAIDFADTSLDAVAATANKCLHGVPGASFVLVRRAALAQAASRTYYLDLGRLARLQDQRNTPFTPSVHAYYALVEALREIADEGGWRARHARYAALAEQVRAGLAERRIGSVLAPQESSVVLRAYRLPEGVAYVQLHDALKARGFVIYAGQGGLSAELFRISTMGNIHAADIDRLLQGFDELVR</sequence>
<dbReference type="PANTHER" id="PTHR42778:SF1">
    <property type="entry name" value="2-AMINOETHYLPHOSPHONATE--PYRUVATE TRANSAMINASE"/>
    <property type="match status" value="1"/>
</dbReference>
<reference evidence="9 10" key="1">
    <citation type="submission" date="2024-07" db="EMBL/GenBank/DDBJ databases">
        <title>A survey of Mimosa microsymbionts across Brazilian biomes reveals a high diversity of Paraburkholderia nodulating endemic species, but also that Cupriavidus is common as a symbiont of widespread species.</title>
        <authorList>
            <person name="Rouws L."/>
            <person name="Barauna A."/>
            <person name="Beukes C."/>
            <person name="Rouws J.R.C."/>
            <person name="De Faria S.M."/>
            <person name="Gross E."/>
            <person name="Bueno Dos Reis Junior F."/>
            <person name="Simon M.F."/>
            <person name="Maluk M."/>
            <person name="Odee D.W."/>
            <person name="Kenicer G."/>
            <person name="Young J.P.W."/>
            <person name="Reis V.M."/>
            <person name="Zilli J."/>
            <person name="James E.K."/>
        </authorList>
    </citation>
    <scope>NUCLEOTIDE SEQUENCE [LARGE SCALE GENOMIC DNA]</scope>
    <source>
        <strain evidence="9 10">BR14375</strain>
    </source>
</reference>
<comment type="subunit">
    <text evidence="7">Homodimer.</text>
</comment>
<gene>
    <name evidence="7" type="primary">phnW</name>
    <name evidence="9" type="ORF">AB3X84_23455</name>
</gene>
<dbReference type="GO" id="GO:0047304">
    <property type="term" value="F:2-aminoethylphosphonate-pyruvate transaminase activity"/>
    <property type="evidence" value="ECO:0007669"/>
    <property type="project" value="UniProtKB-EC"/>
</dbReference>
<feature type="domain" description="Aminotransferase class V" evidence="8">
    <location>
        <begin position="25"/>
        <end position="322"/>
    </location>
</feature>
<evidence type="ECO:0000256" key="6">
    <source>
        <dbReference type="ARBA" id="ARBA00049460"/>
    </source>
</evidence>
<dbReference type="InterPro" id="IPR012703">
    <property type="entry name" value="NH2EtPonate_pyrv_transaminase"/>
</dbReference>
<dbReference type="RefSeq" id="WP_310109457.1">
    <property type="nucleotide sequence ID" value="NZ_CP168530.1"/>
</dbReference>
<evidence type="ECO:0000256" key="7">
    <source>
        <dbReference type="HAMAP-Rule" id="MF_01376"/>
    </source>
</evidence>
<name>A0ABV3WIA4_9BURK</name>
<accession>A0ABV3WIA4</accession>
<evidence type="ECO:0000256" key="5">
    <source>
        <dbReference type="ARBA" id="ARBA00023317"/>
    </source>
</evidence>
<comment type="catalytic activity">
    <reaction evidence="6 7">
        <text>(2-aminoethyl)phosphonate + pyruvate = phosphonoacetaldehyde + L-alanine</text>
        <dbReference type="Rhea" id="RHEA:17021"/>
        <dbReference type="ChEBI" id="CHEBI:15361"/>
        <dbReference type="ChEBI" id="CHEBI:57418"/>
        <dbReference type="ChEBI" id="CHEBI:57972"/>
        <dbReference type="ChEBI" id="CHEBI:58383"/>
        <dbReference type="EC" id="2.6.1.37"/>
    </reaction>
</comment>
<dbReference type="Gene3D" id="3.90.1150.10">
    <property type="entry name" value="Aspartate Aminotransferase, domain 1"/>
    <property type="match status" value="1"/>
</dbReference>
<comment type="similarity">
    <text evidence="7">Belongs to the class-V pyridoxal-phosphate-dependent aminotransferase family. PhnW subfamily.</text>
</comment>